<dbReference type="GO" id="GO:0015031">
    <property type="term" value="P:protein transport"/>
    <property type="evidence" value="ECO:0007669"/>
    <property type="project" value="UniProtKB-KW"/>
</dbReference>
<keyword evidence="4 7" id="KW-0812">Transmembrane</keyword>
<gene>
    <name evidence="9" type="ORF">BXY75_1283</name>
</gene>
<dbReference type="Pfam" id="PF02472">
    <property type="entry name" value="ExbD"/>
    <property type="match status" value="1"/>
</dbReference>
<sequence>MRYSDKAPEVNAGSMADIAFLLLIFFLVTTTIPNDKGIARKIPPPCPAGIDCNMKLKERNVLRILVNEKDEIMVNNKLTDLMELNETLKVFIDNNGDSSCNYCSGSKLDTSSENPNEATITVNADRNSSYETYIAIQDELTRAYFELRENYVKEVLKTSTAALSSKDIEKVQKAYPFRITEASTQ</sequence>
<keyword evidence="3" id="KW-1003">Cell membrane</keyword>
<accession>A0A3L9Z224</accession>
<proteinExistence type="inferred from homology"/>
<dbReference type="PANTHER" id="PTHR30558">
    <property type="entry name" value="EXBD MEMBRANE COMPONENT OF PMF-DRIVEN MACROMOLECULE IMPORT SYSTEM"/>
    <property type="match status" value="1"/>
</dbReference>
<evidence type="ECO:0000313" key="10">
    <source>
        <dbReference type="Proteomes" id="UP000271339"/>
    </source>
</evidence>
<dbReference type="InterPro" id="IPR003400">
    <property type="entry name" value="ExbD"/>
</dbReference>
<comment type="similarity">
    <text evidence="2 7">Belongs to the ExbD/TolR family.</text>
</comment>
<dbReference type="GO" id="GO:0005886">
    <property type="term" value="C:plasma membrane"/>
    <property type="evidence" value="ECO:0007669"/>
    <property type="project" value="UniProtKB-SubCell"/>
</dbReference>
<comment type="subcellular location">
    <subcellularLocation>
        <location evidence="1">Cell membrane</location>
        <topology evidence="1">Single-pass membrane protein</topology>
    </subcellularLocation>
    <subcellularLocation>
        <location evidence="7">Cell membrane</location>
        <topology evidence="7">Single-pass type II membrane protein</topology>
    </subcellularLocation>
</comment>
<dbReference type="GO" id="GO:0022857">
    <property type="term" value="F:transmembrane transporter activity"/>
    <property type="evidence" value="ECO:0007669"/>
    <property type="project" value="InterPro"/>
</dbReference>
<dbReference type="OrthoDB" id="9801500at2"/>
<feature type="transmembrane region" description="Helical" evidence="8">
    <location>
        <begin position="12"/>
        <end position="32"/>
    </location>
</feature>
<dbReference type="EMBL" id="REFC01000012">
    <property type="protein sequence ID" value="RMA64408.1"/>
    <property type="molecule type" value="Genomic_DNA"/>
</dbReference>
<dbReference type="PANTHER" id="PTHR30558:SF3">
    <property type="entry name" value="BIOPOLYMER TRANSPORT PROTEIN EXBD-RELATED"/>
    <property type="match status" value="1"/>
</dbReference>
<reference evidence="9 10" key="1">
    <citation type="submission" date="2018-10" db="EMBL/GenBank/DDBJ databases">
        <title>Genomic Encyclopedia of Archaeal and Bacterial Type Strains, Phase II (KMG-II): from individual species to whole genera.</title>
        <authorList>
            <person name="Goeker M."/>
        </authorList>
    </citation>
    <scope>NUCLEOTIDE SEQUENCE [LARGE SCALE GENOMIC DNA]</scope>
    <source>
        <strain evidence="9 10">DSM 23424</strain>
    </source>
</reference>
<evidence type="ECO:0000256" key="4">
    <source>
        <dbReference type="ARBA" id="ARBA00022692"/>
    </source>
</evidence>
<dbReference type="RefSeq" id="WP_121906855.1">
    <property type="nucleotide sequence ID" value="NZ_REFC01000012.1"/>
</dbReference>
<evidence type="ECO:0000256" key="2">
    <source>
        <dbReference type="ARBA" id="ARBA00005811"/>
    </source>
</evidence>
<dbReference type="AlphaFoldDB" id="A0A3L9Z224"/>
<keyword evidence="7" id="KW-0653">Protein transport</keyword>
<evidence type="ECO:0000256" key="3">
    <source>
        <dbReference type="ARBA" id="ARBA00022475"/>
    </source>
</evidence>
<keyword evidence="10" id="KW-1185">Reference proteome</keyword>
<dbReference type="Proteomes" id="UP000271339">
    <property type="component" value="Unassembled WGS sequence"/>
</dbReference>
<evidence type="ECO:0000256" key="6">
    <source>
        <dbReference type="ARBA" id="ARBA00023136"/>
    </source>
</evidence>
<evidence type="ECO:0000313" key="9">
    <source>
        <dbReference type="EMBL" id="RMA64408.1"/>
    </source>
</evidence>
<comment type="caution">
    <text evidence="9">The sequence shown here is derived from an EMBL/GenBank/DDBJ whole genome shotgun (WGS) entry which is preliminary data.</text>
</comment>
<protein>
    <submittedName>
        <fullName evidence="9">Biopolymer transport protein ExbD</fullName>
    </submittedName>
</protein>
<name>A0A3L9Z224_9FLAO</name>
<evidence type="ECO:0000256" key="1">
    <source>
        <dbReference type="ARBA" id="ARBA00004162"/>
    </source>
</evidence>
<evidence type="ECO:0000256" key="7">
    <source>
        <dbReference type="RuleBase" id="RU003879"/>
    </source>
</evidence>
<keyword evidence="6 8" id="KW-0472">Membrane</keyword>
<evidence type="ECO:0000256" key="5">
    <source>
        <dbReference type="ARBA" id="ARBA00022989"/>
    </source>
</evidence>
<organism evidence="9 10">
    <name type="scientific">Ulvibacter antarcticus</name>
    <dbReference type="NCBI Taxonomy" id="442714"/>
    <lineage>
        <taxon>Bacteria</taxon>
        <taxon>Pseudomonadati</taxon>
        <taxon>Bacteroidota</taxon>
        <taxon>Flavobacteriia</taxon>
        <taxon>Flavobacteriales</taxon>
        <taxon>Flavobacteriaceae</taxon>
        <taxon>Ulvibacter</taxon>
    </lineage>
</organism>
<keyword evidence="5 8" id="KW-1133">Transmembrane helix</keyword>
<evidence type="ECO:0000256" key="8">
    <source>
        <dbReference type="SAM" id="Phobius"/>
    </source>
</evidence>
<keyword evidence="7" id="KW-0813">Transport</keyword>